<dbReference type="OMA" id="ENHTIDA"/>
<proteinExistence type="predicted"/>
<dbReference type="InParanoid" id="A0A5F8G7I7"/>
<dbReference type="GO" id="GO:0016020">
    <property type="term" value="C:membrane"/>
    <property type="evidence" value="ECO:0007669"/>
    <property type="project" value="InterPro"/>
</dbReference>
<dbReference type="InterPro" id="IPR001285">
    <property type="entry name" value="Synaptophysin/porin"/>
</dbReference>
<accession>A0A5F8G7I7</accession>
<dbReference type="STRING" id="13616.ENSMODP00000043414"/>
<evidence type="ECO:0008006" key="3">
    <source>
        <dbReference type="Google" id="ProtNLM"/>
    </source>
</evidence>
<reference evidence="1" key="2">
    <citation type="submission" date="2025-08" db="UniProtKB">
        <authorList>
            <consortium name="Ensembl"/>
        </authorList>
    </citation>
    <scope>IDENTIFICATION</scope>
</reference>
<dbReference type="GeneTree" id="ENSGT01030000234637"/>
<name>A0A5F8G7I7_MONDO</name>
<evidence type="ECO:0000313" key="1">
    <source>
        <dbReference type="Ensembl" id="ENSMODP00000043414.1"/>
    </source>
</evidence>
<evidence type="ECO:0000313" key="2">
    <source>
        <dbReference type="Proteomes" id="UP000002280"/>
    </source>
</evidence>
<dbReference type="GO" id="GO:0008021">
    <property type="term" value="C:synaptic vesicle"/>
    <property type="evidence" value="ECO:0007669"/>
    <property type="project" value="InterPro"/>
</dbReference>
<protein>
    <recommendedName>
        <fullName evidence="3">MARVEL domain-containing protein</fullName>
    </recommendedName>
</protein>
<sequence length="76" mass="8471">MTWGLQINFSPLKEPLGFIKVLQWVASIFSFVTCGGFKGKTELTVNCLNENHTIDADFAYPLRLNRSSSLSCDLEG</sequence>
<dbReference type="PANTHER" id="PTHR10306">
    <property type="entry name" value="SYNAPTOPHYSIN"/>
    <property type="match status" value="1"/>
</dbReference>
<dbReference type="AlphaFoldDB" id="A0A5F8G7I7"/>
<dbReference type="Bgee" id="ENSMODG00000040855">
    <property type="expression patterns" value="Expressed in skeletal muscle tissue and 21 other cell types or tissues"/>
</dbReference>
<dbReference type="PANTHER" id="PTHR10306:SF9">
    <property type="entry name" value="SYNAPTOPHYSIN-LIKE PROTEIN 1"/>
    <property type="match status" value="1"/>
</dbReference>
<dbReference type="Ensembl" id="ENSMODT00000075427.1">
    <property type="protein sequence ID" value="ENSMODP00000043414.1"/>
    <property type="gene ID" value="ENSMODG00000040855.1"/>
</dbReference>
<organism evidence="1 2">
    <name type="scientific">Monodelphis domestica</name>
    <name type="common">Gray short-tailed opossum</name>
    <dbReference type="NCBI Taxonomy" id="13616"/>
    <lineage>
        <taxon>Eukaryota</taxon>
        <taxon>Metazoa</taxon>
        <taxon>Chordata</taxon>
        <taxon>Craniata</taxon>
        <taxon>Vertebrata</taxon>
        <taxon>Euteleostomi</taxon>
        <taxon>Mammalia</taxon>
        <taxon>Metatheria</taxon>
        <taxon>Didelphimorphia</taxon>
        <taxon>Didelphidae</taxon>
        <taxon>Monodelphis</taxon>
    </lineage>
</organism>
<reference evidence="1 2" key="1">
    <citation type="journal article" date="2007" name="Nature">
        <title>Genome of the marsupial Monodelphis domestica reveals innovation in non-coding sequences.</title>
        <authorList>
            <person name="Mikkelsen T.S."/>
            <person name="Wakefield M.J."/>
            <person name="Aken B."/>
            <person name="Amemiya C.T."/>
            <person name="Chang J.L."/>
            <person name="Duke S."/>
            <person name="Garber M."/>
            <person name="Gentles A.J."/>
            <person name="Goodstadt L."/>
            <person name="Heger A."/>
            <person name="Jurka J."/>
            <person name="Kamal M."/>
            <person name="Mauceli E."/>
            <person name="Searle S.M."/>
            <person name="Sharpe T."/>
            <person name="Baker M.L."/>
            <person name="Batzer M.A."/>
            <person name="Benos P.V."/>
            <person name="Belov K."/>
            <person name="Clamp M."/>
            <person name="Cook A."/>
            <person name="Cuff J."/>
            <person name="Das R."/>
            <person name="Davidow L."/>
            <person name="Deakin J.E."/>
            <person name="Fazzari M.J."/>
            <person name="Glass J.L."/>
            <person name="Grabherr M."/>
            <person name="Greally J.M."/>
            <person name="Gu W."/>
            <person name="Hore T.A."/>
            <person name="Huttley G.A."/>
            <person name="Kleber M."/>
            <person name="Jirtle R.L."/>
            <person name="Koina E."/>
            <person name="Lee J.T."/>
            <person name="Mahony S."/>
            <person name="Marra M.A."/>
            <person name="Miller R.D."/>
            <person name="Nicholls R.D."/>
            <person name="Oda M."/>
            <person name="Papenfuss A.T."/>
            <person name="Parra Z.E."/>
            <person name="Pollock D.D."/>
            <person name="Ray D.A."/>
            <person name="Schein J.E."/>
            <person name="Speed T.P."/>
            <person name="Thompson K."/>
            <person name="VandeBerg J.L."/>
            <person name="Wade C.M."/>
            <person name="Walker J.A."/>
            <person name="Waters P.D."/>
            <person name="Webber C."/>
            <person name="Weidman J.R."/>
            <person name="Xie X."/>
            <person name="Zody M.C."/>
            <person name="Baldwin J."/>
            <person name="Abdouelleil A."/>
            <person name="Abdulkadir J."/>
            <person name="Abebe A."/>
            <person name="Abera B."/>
            <person name="Abreu J."/>
            <person name="Acer S.C."/>
            <person name="Aftuck L."/>
            <person name="Alexander A."/>
            <person name="An P."/>
            <person name="Anderson E."/>
            <person name="Anderson S."/>
            <person name="Arachi H."/>
            <person name="Azer M."/>
            <person name="Bachantsang P."/>
            <person name="Barry A."/>
            <person name="Bayul T."/>
            <person name="Berlin A."/>
            <person name="Bessette D."/>
            <person name="Bloom T."/>
            <person name="Bloom T."/>
            <person name="Boguslavskiy L."/>
            <person name="Bonnet C."/>
            <person name="Boukhgalter B."/>
            <person name="Bourzgui I."/>
            <person name="Brown A."/>
            <person name="Cahill P."/>
            <person name="Channer S."/>
            <person name="Cheshatsang Y."/>
            <person name="Chuda L."/>
            <person name="Citroen M."/>
            <person name="Collymore A."/>
            <person name="Cooke P."/>
            <person name="Costello M."/>
            <person name="D'Aco K."/>
            <person name="Daza R."/>
            <person name="De Haan G."/>
            <person name="DeGray S."/>
            <person name="DeMaso C."/>
            <person name="Dhargay N."/>
            <person name="Dooley K."/>
            <person name="Dooley E."/>
            <person name="Doricent M."/>
            <person name="Dorje P."/>
            <person name="Dorjee K."/>
            <person name="Dupes A."/>
            <person name="Elong R."/>
            <person name="Falk J."/>
            <person name="Farina A."/>
            <person name="Faro S."/>
            <person name="Ferguson D."/>
            <person name="Fisher S."/>
            <person name="Foley C.D."/>
            <person name="Franke A."/>
            <person name="Friedrich D."/>
            <person name="Gadbois L."/>
            <person name="Gearin G."/>
            <person name="Gearin C.R."/>
            <person name="Giannoukos G."/>
            <person name="Goode T."/>
            <person name="Graham J."/>
            <person name="Grandbois E."/>
            <person name="Grewal S."/>
            <person name="Gyaltsen K."/>
            <person name="Hafez N."/>
            <person name="Hagos B."/>
            <person name="Hall J."/>
            <person name="Henson C."/>
            <person name="Hollinger A."/>
            <person name="Honan T."/>
            <person name="Huard M.D."/>
            <person name="Hughes L."/>
            <person name="Hurhula B."/>
            <person name="Husby M.E."/>
            <person name="Kamat A."/>
            <person name="Kanga B."/>
            <person name="Kashin S."/>
            <person name="Khazanovich D."/>
            <person name="Kisner P."/>
            <person name="Lance K."/>
            <person name="Lara M."/>
            <person name="Lee W."/>
            <person name="Lennon N."/>
            <person name="Letendre F."/>
            <person name="LeVine R."/>
            <person name="Lipovsky A."/>
            <person name="Liu X."/>
            <person name="Liu J."/>
            <person name="Liu S."/>
            <person name="Lokyitsang T."/>
            <person name="Lokyitsang Y."/>
            <person name="Lubonja R."/>
            <person name="Lui A."/>
            <person name="MacDonald P."/>
            <person name="Magnisalis V."/>
            <person name="Maru K."/>
            <person name="Matthews C."/>
            <person name="McCusker W."/>
            <person name="McDonough S."/>
            <person name="Mehta T."/>
            <person name="Meldrim J."/>
            <person name="Meneus L."/>
            <person name="Mihai O."/>
            <person name="Mihalev A."/>
            <person name="Mihova T."/>
            <person name="Mittelman R."/>
            <person name="Mlenga V."/>
            <person name="Montmayeur A."/>
            <person name="Mulrain L."/>
            <person name="Navidi A."/>
            <person name="Naylor J."/>
            <person name="Negash T."/>
            <person name="Nguyen T."/>
            <person name="Nguyen N."/>
            <person name="Nicol R."/>
            <person name="Norbu C."/>
            <person name="Norbu N."/>
            <person name="Novod N."/>
            <person name="O'Neill B."/>
            <person name="Osman S."/>
            <person name="Markiewicz E."/>
            <person name="Oyono O.L."/>
            <person name="Patti C."/>
            <person name="Phunkhang P."/>
            <person name="Pierre F."/>
            <person name="Priest M."/>
            <person name="Raghuraman S."/>
            <person name="Rege F."/>
            <person name="Reyes R."/>
            <person name="Rise C."/>
            <person name="Rogov P."/>
            <person name="Ross K."/>
            <person name="Ryan E."/>
            <person name="Settipalli S."/>
            <person name="Shea T."/>
            <person name="Sherpa N."/>
            <person name="Shi L."/>
            <person name="Shih D."/>
            <person name="Sparrow T."/>
            <person name="Spaulding J."/>
            <person name="Stalker J."/>
            <person name="Stange-Thomann N."/>
            <person name="Stavropoulos S."/>
            <person name="Stone C."/>
            <person name="Strader C."/>
            <person name="Tesfaye S."/>
            <person name="Thomson T."/>
            <person name="Thoulutsang Y."/>
            <person name="Thoulutsang D."/>
            <person name="Topham K."/>
            <person name="Topping I."/>
            <person name="Tsamla T."/>
            <person name="Vassiliev H."/>
            <person name="Vo A."/>
            <person name="Wangchuk T."/>
            <person name="Wangdi T."/>
            <person name="Weiand M."/>
            <person name="Wilkinson J."/>
            <person name="Wilson A."/>
            <person name="Yadav S."/>
            <person name="Young G."/>
            <person name="Yu Q."/>
            <person name="Zembek L."/>
            <person name="Zhong D."/>
            <person name="Zimmer A."/>
            <person name="Zwirko Z."/>
            <person name="Jaffe D.B."/>
            <person name="Alvarez P."/>
            <person name="Brockman W."/>
            <person name="Butler J."/>
            <person name="Chin C."/>
            <person name="Gnerre S."/>
            <person name="MacCallum I."/>
            <person name="Graves J.A."/>
            <person name="Ponting C.P."/>
            <person name="Breen M."/>
            <person name="Samollow P.B."/>
            <person name="Lander E.S."/>
            <person name="Lindblad-Toh K."/>
        </authorList>
    </citation>
    <scope>NUCLEOTIDE SEQUENCE [LARGE SCALE GENOMIC DNA]</scope>
</reference>
<keyword evidence="2" id="KW-1185">Reference proteome</keyword>
<reference evidence="1" key="3">
    <citation type="submission" date="2025-09" db="UniProtKB">
        <authorList>
            <consortium name="Ensembl"/>
        </authorList>
    </citation>
    <scope>IDENTIFICATION</scope>
</reference>
<dbReference type="Proteomes" id="UP000002280">
    <property type="component" value="Chromosome 4"/>
</dbReference>